<gene>
    <name evidence="2" type="ORF">N4T19_09565</name>
</gene>
<sequence>MHTPNAPQPTVLLCGGQGFIGQALARQLRALGLRVIAASRRSQPPLQFGKMQQPSDWLPYLQGVDMVINAVGSLRDQPGPNGASLQALHQTSPQALFDACAQAGVRRVMQLSALGVESNDTDYARTKRAADAHLLALTAQGQLEGIVVRPSIVIGAQGASTQLFMRLALLPVLVLPAVMQQRLMQPVAVDELAEVMVRLLQSPTTGVVLLGGPQRLSMAQMIDSLRQQAGRSKALQLRLPGWATQASARLGDAVPTSPWCSVSLQLASLDNCCDPAPMAQWLGRAPTDPAQMLALIRNPAAHPSPESRA</sequence>
<dbReference type="Proteomes" id="UP001058290">
    <property type="component" value="Chromosome"/>
</dbReference>
<dbReference type="InterPro" id="IPR036291">
    <property type="entry name" value="NAD(P)-bd_dom_sf"/>
</dbReference>
<reference evidence="2" key="1">
    <citation type="submission" date="2022-09" db="EMBL/GenBank/DDBJ databases">
        <title>Bacterial diversity in gut of crayfish and pufferfish.</title>
        <authorList>
            <person name="Huang Y."/>
        </authorList>
    </citation>
    <scope>NUCLEOTIDE SEQUENCE</scope>
    <source>
        <strain evidence="2">PR12</strain>
    </source>
</reference>
<organism evidence="2 3">
    <name type="scientific">Comamonas squillarum</name>
    <dbReference type="NCBI Taxonomy" id="2977320"/>
    <lineage>
        <taxon>Bacteria</taxon>
        <taxon>Pseudomonadati</taxon>
        <taxon>Pseudomonadota</taxon>
        <taxon>Betaproteobacteria</taxon>
        <taxon>Burkholderiales</taxon>
        <taxon>Comamonadaceae</taxon>
        <taxon>Comamonas</taxon>
    </lineage>
</organism>
<dbReference type="InterPro" id="IPR051207">
    <property type="entry name" value="ComplexI_NDUFA9_subunit"/>
</dbReference>
<dbReference type="Gene3D" id="3.40.50.720">
    <property type="entry name" value="NAD(P)-binding Rossmann-like Domain"/>
    <property type="match status" value="1"/>
</dbReference>
<accession>A0ABY6A3U9</accession>
<dbReference type="EMBL" id="CP104377">
    <property type="protein sequence ID" value="UXC20331.1"/>
    <property type="molecule type" value="Genomic_DNA"/>
</dbReference>
<evidence type="ECO:0000259" key="1">
    <source>
        <dbReference type="Pfam" id="PF01370"/>
    </source>
</evidence>
<evidence type="ECO:0000313" key="3">
    <source>
        <dbReference type="Proteomes" id="UP001058290"/>
    </source>
</evidence>
<keyword evidence="3" id="KW-1185">Reference proteome</keyword>
<feature type="domain" description="NAD-dependent epimerase/dehydratase" evidence="1">
    <location>
        <begin position="11"/>
        <end position="206"/>
    </location>
</feature>
<dbReference type="Pfam" id="PF01370">
    <property type="entry name" value="Epimerase"/>
    <property type="match status" value="1"/>
</dbReference>
<dbReference type="RefSeq" id="WP_260720041.1">
    <property type="nucleotide sequence ID" value="NZ_CP104377.1"/>
</dbReference>
<dbReference type="PANTHER" id="PTHR12126">
    <property type="entry name" value="NADH-UBIQUINONE OXIDOREDUCTASE 39 KDA SUBUNIT-RELATED"/>
    <property type="match status" value="1"/>
</dbReference>
<dbReference type="SUPFAM" id="SSF51735">
    <property type="entry name" value="NAD(P)-binding Rossmann-fold domains"/>
    <property type="match status" value="1"/>
</dbReference>
<evidence type="ECO:0000313" key="2">
    <source>
        <dbReference type="EMBL" id="UXC20331.1"/>
    </source>
</evidence>
<dbReference type="InterPro" id="IPR001509">
    <property type="entry name" value="Epimerase_deHydtase"/>
</dbReference>
<dbReference type="PANTHER" id="PTHR12126:SF11">
    <property type="entry name" value="NADH DEHYDROGENASE [UBIQUINONE] 1 ALPHA SUBCOMPLEX SUBUNIT 9, MITOCHONDRIAL"/>
    <property type="match status" value="1"/>
</dbReference>
<protein>
    <submittedName>
        <fullName evidence="2">NAD-dependent epimerase/dehydratase family protein</fullName>
    </submittedName>
</protein>
<name>A0ABY6A3U9_9BURK</name>
<proteinExistence type="predicted"/>